<dbReference type="Pfam" id="PF13374">
    <property type="entry name" value="TPR_10"/>
    <property type="match status" value="1"/>
</dbReference>
<dbReference type="InterPro" id="IPR019734">
    <property type="entry name" value="TPR_rpt"/>
</dbReference>
<organism evidence="4 5">
    <name type="scientific">Chaetoceros tenuissimus</name>
    <dbReference type="NCBI Taxonomy" id="426638"/>
    <lineage>
        <taxon>Eukaryota</taxon>
        <taxon>Sar</taxon>
        <taxon>Stramenopiles</taxon>
        <taxon>Ochrophyta</taxon>
        <taxon>Bacillariophyta</taxon>
        <taxon>Coscinodiscophyceae</taxon>
        <taxon>Chaetocerotophycidae</taxon>
        <taxon>Chaetocerotales</taxon>
        <taxon>Chaetocerotaceae</taxon>
        <taxon>Chaetoceros</taxon>
    </lineage>
</organism>
<protein>
    <submittedName>
        <fullName evidence="4">Uncharacterized protein</fullName>
    </submittedName>
</protein>
<dbReference type="AlphaFoldDB" id="A0AAD3D9A1"/>
<dbReference type="SMART" id="SM00028">
    <property type="entry name" value="TPR"/>
    <property type="match status" value="7"/>
</dbReference>
<dbReference type="EMBL" id="BLLK01000069">
    <property type="protein sequence ID" value="GFH60143.1"/>
    <property type="molecule type" value="Genomic_DNA"/>
</dbReference>
<accession>A0AAD3D9A1</accession>
<feature type="repeat" description="TPR" evidence="3">
    <location>
        <begin position="589"/>
        <end position="622"/>
    </location>
</feature>
<sequence length="749" mass="84087">MIRNTGSSNSKDFLQNEIRFSTLCREATQSFEASFIIPVLKQELSLTTGTCSDGIRSSPTRNFDEGAYAFTGPVSLISLYVDKDTNKSALSLCHNSYSYRITQATHSFNLGSQRAHESDYKSARRLFHDALSTLQGIDLTFLDSFPPYKCSKKNTTIQEQIFASLNILLSLTLLNVGHVEWNLSKYERSIFFYNLCLESLKSLDMSLRRDSSCREYLTDCRSIMAACLNCIGMFYIKTRLTTLIETEASEKDIQAQAIQCLGYLEKSLSIHKDMELHDELTASFLRANMATVLNNIGRVYCAIGNFTQAFSCHHLCLEKRLKSLDHKDMDVGVAYFNSAESLRALGYETKALHNYLAFLSILIPIVGYADDNVVKTVLIVSDLYVSLDQSSEAESLIQECLSSLDFEKDENLPSKIRLLNTLGDVLIEQDKESDALDALLDARDLFSISTDNVSLTKNYVKNSCSIAKILVERREFEEALTFYLKALQKAMAFKEGHCGSAFKSICCELHLQIANIYDQINDFKAASFHLRQLIALKADMGDDDYQLSTTLNLLGLTYYKANEYTSALSAFIKCATIRTKSNASKSEIIAVLYNIATVYKSIGKSDKALEIYIELLEYERELLHSEEGVAPHPPKDFILTLRQIFEIYDQDLGKTEEGLKYLLEAVDTCKVYKDYVEDSLGLGMFRLAGDTLSSLNHSSEAFSFYCEGFELFGNIDENVIASFGERGIHLLLAQACNDDSTFPKHAAAA</sequence>
<comment type="caution">
    <text evidence="4">The sequence shown here is derived from an EMBL/GenBank/DDBJ whole genome shotgun (WGS) entry which is preliminary data.</text>
</comment>
<dbReference type="PANTHER" id="PTHR45641">
    <property type="entry name" value="TETRATRICOPEPTIDE REPEAT PROTEIN (AFU_ORTHOLOGUE AFUA_6G03870)"/>
    <property type="match status" value="1"/>
</dbReference>
<keyword evidence="5" id="KW-1185">Reference proteome</keyword>
<evidence type="ECO:0000313" key="4">
    <source>
        <dbReference type="EMBL" id="GFH60143.1"/>
    </source>
</evidence>
<keyword evidence="1" id="KW-0677">Repeat</keyword>
<dbReference type="SUPFAM" id="SSF48452">
    <property type="entry name" value="TPR-like"/>
    <property type="match status" value="3"/>
</dbReference>
<dbReference type="Pfam" id="PF13424">
    <property type="entry name" value="TPR_12"/>
    <property type="match status" value="1"/>
</dbReference>
<evidence type="ECO:0000256" key="2">
    <source>
        <dbReference type="ARBA" id="ARBA00022803"/>
    </source>
</evidence>
<reference evidence="4 5" key="1">
    <citation type="journal article" date="2021" name="Sci. Rep.">
        <title>The genome of the diatom Chaetoceros tenuissimus carries an ancient integrated fragment of an extant virus.</title>
        <authorList>
            <person name="Hongo Y."/>
            <person name="Kimura K."/>
            <person name="Takaki Y."/>
            <person name="Yoshida Y."/>
            <person name="Baba S."/>
            <person name="Kobayashi G."/>
            <person name="Nagasaki K."/>
            <person name="Hano T."/>
            <person name="Tomaru Y."/>
        </authorList>
    </citation>
    <scope>NUCLEOTIDE SEQUENCE [LARGE SCALE GENOMIC DNA]</scope>
    <source>
        <strain evidence="4 5">NIES-3715</strain>
    </source>
</reference>
<evidence type="ECO:0000256" key="3">
    <source>
        <dbReference type="PROSITE-ProRule" id="PRU00339"/>
    </source>
</evidence>
<proteinExistence type="predicted"/>
<dbReference type="Pfam" id="PF13181">
    <property type="entry name" value="TPR_8"/>
    <property type="match status" value="1"/>
</dbReference>
<dbReference type="Gene3D" id="1.25.40.10">
    <property type="entry name" value="Tetratricopeptide repeat domain"/>
    <property type="match status" value="3"/>
</dbReference>
<gene>
    <name evidence="4" type="ORF">CTEN210_16619</name>
</gene>
<dbReference type="Proteomes" id="UP001054902">
    <property type="component" value="Unassembled WGS sequence"/>
</dbReference>
<name>A0AAD3D9A1_9STRA</name>
<dbReference type="PROSITE" id="PS50005">
    <property type="entry name" value="TPR"/>
    <property type="match status" value="2"/>
</dbReference>
<dbReference type="InterPro" id="IPR011990">
    <property type="entry name" value="TPR-like_helical_dom_sf"/>
</dbReference>
<evidence type="ECO:0000256" key="1">
    <source>
        <dbReference type="ARBA" id="ARBA00022737"/>
    </source>
</evidence>
<evidence type="ECO:0000313" key="5">
    <source>
        <dbReference type="Proteomes" id="UP001054902"/>
    </source>
</evidence>
<dbReference type="PANTHER" id="PTHR45641:SF19">
    <property type="entry name" value="NEPHROCYSTIN-3"/>
    <property type="match status" value="1"/>
</dbReference>
<feature type="repeat" description="TPR" evidence="3">
    <location>
        <begin position="548"/>
        <end position="581"/>
    </location>
</feature>
<keyword evidence="2 3" id="KW-0802">TPR repeat</keyword>